<gene>
    <name evidence="2" type="ORF">EEJ42_03155</name>
</gene>
<name>A0A3M8X3D9_9ACTN</name>
<evidence type="ECO:0000313" key="3">
    <source>
        <dbReference type="Proteomes" id="UP000275401"/>
    </source>
</evidence>
<dbReference type="EMBL" id="RIBZ01000044">
    <property type="protein sequence ID" value="RNG36144.1"/>
    <property type="molecule type" value="Genomic_DNA"/>
</dbReference>
<accession>A0A3M8X3D9</accession>
<organism evidence="2 3">
    <name type="scientific">Streptomyces botrytidirepellens</name>
    <dbReference type="NCBI Taxonomy" id="2486417"/>
    <lineage>
        <taxon>Bacteria</taxon>
        <taxon>Bacillati</taxon>
        <taxon>Actinomycetota</taxon>
        <taxon>Actinomycetes</taxon>
        <taxon>Kitasatosporales</taxon>
        <taxon>Streptomycetaceae</taxon>
        <taxon>Streptomyces</taxon>
    </lineage>
</organism>
<dbReference type="AlphaFoldDB" id="A0A3M8X3D9"/>
<comment type="caution">
    <text evidence="2">The sequence shown here is derived from an EMBL/GenBank/DDBJ whole genome shotgun (WGS) entry which is preliminary data.</text>
</comment>
<dbReference type="Proteomes" id="UP000275401">
    <property type="component" value="Unassembled WGS sequence"/>
</dbReference>
<feature type="chain" id="PRO_5018276081" description="Secreted protein" evidence="1">
    <location>
        <begin position="29"/>
        <end position="114"/>
    </location>
</feature>
<sequence length="114" mass="12140">MRSKVGSIAAIAAAVMTTGAMLAPAAAAADDDVSVKYVCTTKHTETTAYAKCADLARFDRYRVKVTCIDTRGVQTSFFGPWRMGTSGDWSKRKCPGTQGGAVGVYKAGYQVELF</sequence>
<reference evidence="2 3" key="1">
    <citation type="submission" date="2018-11" db="EMBL/GenBank/DDBJ databases">
        <title>The Potential of Streptomyces as Biocontrol Agents against the Tomato grey mould, Botrytis cinerea (Gray mold) Frontiers in Microbiology.</title>
        <authorList>
            <person name="Li D."/>
        </authorList>
    </citation>
    <scope>NUCLEOTIDE SEQUENCE [LARGE SCALE GENOMIC DNA]</scope>
    <source>
        <strain evidence="2 3">NEAU-LD23</strain>
    </source>
</reference>
<proteinExistence type="predicted"/>
<evidence type="ECO:0008006" key="4">
    <source>
        <dbReference type="Google" id="ProtNLM"/>
    </source>
</evidence>
<dbReference type="RefSeq" id="WP_123098490.1">
    <property type="nucleotide sequence ID" value="NZ_RIBZ01000044.1"/>
</dbReference>
<feature type="signal peptide" evidence="1">
    <location>
        <begin position="1"/>
        <end position="28"/>
    </location>
</feature>
<keyword evidence="1" id="KW-0732">Signal</keyword>
<evidence type="ECO:0000313" key="2">
    <source>
        <dbReference type="EMBL" id="RNG36144.1"/>
    </source>
</evidence>
<protein>
    <recommendedName>
        <fullName evidence="4">Secreted protein</fullName>
    </recommendedName>
</protein>
<evidence type="ECO:0000256" key="1">
    <source>
        <dbReference type="SAM" id="SignalP"/>
    </source>
</evidence>
<keyword evidence="3" id="KW-1185">Reference proteome</keyword>